<dbReference type="RefSeq" id="WP_208289198.1">
    <property type="nucleotide sequence ID" value="NZ_CP074404.1"/>
</dbReference>
<dbReference type="InterPro" id="IPR016047">
    <property type="entry name" value="M23ase_b-sheet_dom"/>
</dbReference>
<accession>A0ABS3SFA1</accession>
<dbReference type="EMBL" id="JAGFBM010000003">
    <property type="protein sequence ID" value="MBO3084436.1"/>
    <property type="molecule type" value="Genomic_DNA"/>
</dbReference>
<evidence type="ECO:0000313" key="2">
    <source>
        <dbReference type="EMBL" id="MBO3084436.1"/>
    </source>
</evidence>
<dbReference type="Proteomes" id="UP000678317">
    <property type="component" value="Unassembled WGS sequence"/>
</dbReference>
<organism evidence="2 3">
    <name type="scientific">Cellulomonas fengjieae</name>
    <dbReference type="NCBI Taxonomy" id="2819978"/>
    <lineage>
        <taxon>Bacteria</taxon>
        <taxon>Bacillati</taxon>
        <taxon>Actinomycetota</taxon>
        <taxon>Actinomycetes</taxon>
        <taxon>Micrococcales</taxon>
        <taxon>Cellulomonadaceae</taxon>
        <taxon>Cellulomonas</taxon>
    </lineage>
</organism>
<sequence>MTRSEPARPARRHRLTSLLRAPAARLVVTLGTAVALLTVALVVQSSAGAAGPVGPAPSAGTYRLPVAGTADVVRAFVPPPTAWAAGHRGVDLRSALGADVLSPVAGVVTYAGSVAGRGVVTVTDAQGRRSSLEPTVPAVRVGDLVAAGARLGAVSLDGSHCEPAACVHWGVRVGAEYVDPLALLPGAGPVVLLPLGDGR</sequence>
<dbReference type="SUPFAM" id="SSF51261">
    <property type="entry name" value="Duplicated hybrid motif"/>
    <property type="match status" value="1"/>
</dbReference>
<protein>
    <submittedName>
        <fullName evidence="2">M23 family metallopeptidase</fullName>
    </submittedName>
</protein>
<evidence type="ECO:0000259" key="1">
    <source>
        <dbReference type="Pfam" id="PF01551"/>
    </source>
</evidence>
<proteinExistence type="predicted"/>
<reference evidence="2 3" key="1">
    <citation type="submission" date="2021-03" db="EMBL/GenBank/DDBJ databases">
        <title>novel species in genus Cellulomonas.</title>
        <authorList>
            <person name="Zhang G."/>
        </authorList>
    </citation>
    <scope>NUCLEOTIDE SEQUENCE [LARGE SCALE GENOMIC DNA]</scope>
    <source>
        <strain evidence="3">zg-ZUI188</strain>
    </source>
</reference>
<dbReference type="Gene3D" id="2.70.70.10">
    <property type="entry name" value="Glucose Permease (Domain IIA)"/>
    <property type="match status" value="1"/>
</dbReference>
<dbReference type="InterPro" id="IPR011055">
    <property type="entry name" value="Dup_hybrid_motif"/>
</dbReference>
<keyword evidence="3" id="KW-1185">Reference proteome</keyword>
<dbReference type="CDD" id="cd12797">
    <property type="entry name" value="M23_peptidase"/>
    <property type="match status" value="1"/>
</dbReference>
<evidence type="ECO:0000313" key="3">
    <source>
        <dbReference type="Proteomes" id="UP000678317"/>
    </source>
</evidence>
<comment type="caution">
    <text evidence="2">The sequence shown here is derived from an EMBL/GenBank/DDBJ whole genome shotgun (WGS) entry which is preliminary data.</text>
</comment>
<dbReference type="Pfam" id="PF01551">
    <property type="entry name" value="Peptidase_M23"/>
    <property type="match status" value="1"/>
</dbReference>
<name>A0ABS3SFA1_9CELL</name>
<feature type="domain" description="M23ase beta-sheet core" evidence="1">
    <location>
        <begin position="86"/>
        <end position="180"/>
    </location>
</feature>
<gene>
    <name evidence="2" type="ORF">J4035_07265</name>
</gene>